<dbReference type="Proteomes" id="UP000281245">
    <property type="component" value="Unassembled WGS sequence"/>
</dbReference>
<feature type="compositionally biased region" description="Pro residues" evidence="1">
    <location>
        <begin position="256"/>
        <end position="275"/>
    </location>
</feature>
<reference evidence="2 3" key="1">
    <citation type="journal article" date="2018" name="BMC Genomics">
        <title>Genomic evidence for intraspecific hybridization in a clonal and extremely halotolerant yeast.</title>
        <authorList>
            <person name="Gostincar C."/>
            <person name="Stajich J.E."/>
            <person name="Zupancic J."/>
            <person name="Zalar P."/>
            <person name="Gunde-Cimerman N."/>
        </authorList>
    </citation>
    <scope>NUCLEOTIDE SEQUENCE [LARGE SCALE GENOMIC DNA]</scope>
    <source>
        <strain evidence="2 3">EXF-6656</strain>
    </source>
</reference>
<proteinExistence type="predicted"/>
<evidence type="ECO:0000313" key="3">
    <source>
        <dbReference type="Proteomes" id="UP000281245"/>
    </source>
</evidence>
<protein>
    <submittedName>
        <fullName evidence="2">Uncharacterized protein</fullName>
    </submittedName>
</protein>
<dbReference type="AlphaFoldDB" id="A0A3M6WV73"/>
<sequence length="371" mass="40190">GVRHRRGESFRSLISQTSEGSPSYTASTPSTYLPSVPRPSPYGAQFPSTPRSSQPTYEVATALLNLDFVIVRANRPFQQIMLPGQDLTGRQVADVAAPADDESFQSIRSHLRAEREARDPTYMPPIMQPGQDPVQDISEAEAEQFTEGFQDHTYTWTHTRLGPASQQFPVRIRLAKAHSYFVVLTLPSFRPVDPPPQPLAPMHSGPLALGPPLHQPERFVAAPSPAPPPRSTAPGYMPFQGVMAPPPGQQYHGPPQYGPPRPYQPSPSTMPPPDQLYPHYPHLAPASSRLPVAEPPIQSAAFTPRSMPREILPSTRASALQLPPIIAPGGGSSGGGGQAQAGAEEGVGEEEQGVQSPKKRRRVGIHDVLQR</sequence>
<feature type="compositionally biased region" description="Low complexity" evidence="1">
    <location>
        <begin position="21"/>
        <end position="35"/>
    </location>
</feature>
<dbReference type="EMBL" id="QWIJ01000422">
    <property type="protein sequence ID" value="RMX82513.1"/>
    <property type="molecule type" value="Genomic_DNA"/>
</dbReference>
<feature type="non-terminal residue" evidence="2">
    <location>
        <position position="1"/>
    </location>
</feature>
<organism evidence="2 3">
    <name type="scientific">Hortaea werneckii</name>
    <name type="common">Black yeast</name>
    <name type="synonym">Cladosporium werneckii</name>
    <dbReference type="NCBI Taxonomy" id="91943"/>
    <lineage>
        <taxon>Eukaryota</taxon>
        <taxon>Fungi</taxon>
        <taxon>Dikarya</taxon>
        <taxon>Ascomycota</taxon>
        <taxon>Pezizomycotina</taxon>
        <taxon>Dothideomycetes</taxon>
        <taxon>Dothideomycetidae</taxon>
        <taxon>Mycosphaerellales</taxon>
        <taxon>Teratosphaeriaceae</taxon>
        <taxon>Hortaea</taxon>
    </lineage>
</organism>
<evidence type="ECO:0000313" key="2">
    <source>
        <dbReference type="EMBL" id="RMX82513.1"/>
    </source>
</evidence>
<gene>
    <name evidence="2" type="ORF">D0869_06000</name>
</gene>
<feature type="region of interest" description="Disordered" evidence="1">
    <location>
        <begin position="319"/>
        <end position="371"/>
    </location>
</feature>
<feature type="region of interest" description="Disordered" evidence="1">
    <location>
        <begin position="241"/>
        <end position="288"/>
    </location>
</feature>
<name>A0A3M6WV73_HORWE</name>
<dbReference type="OrthoDB" id="5575144at2759"/>
<feature type="compositionally biased region" description="Gly residues" evidence="1">
    <location>
        <begin position="328"/>
        <end position="339"/>
    </location>
</feature>
<comment type="caution">
    <text evidence="2">The sequence shown here is derived from an EMBL/GenBank/DDBJ whole genome shotgun (WGS) entry which is preliminary data.</text>
</comment>
<feature type="region of interest" description="Disordered" evidence="1">
    <location>
        <begin position="1"/>
        <end position="54"/>
    </location>
</feature>
<accession>A0A3M6WV73</accession>
<evidence type="ECO:0000256" key="1">
    <source>
        <dbReference type="SAM" id="MobiDB-lite"/>
    </source>
</evidence>